<feature type="chain" id="PRO_5012455500" description="Lipocalin-like domain-containing protein" evidence="1">
    <location>
        <begin position="20"/>
        <end position="170"/>
    </location>
</feature>
<keyword evidence="1" id="KW-0732">Signal</keyword>
<organism evidence="2 3">
    <name type="scientific">Algoriphagus zhangzhouensis</name>
    <dbReference type="NCBI Taxonomy" id="1073327"/>
    <lineage>
        <taxon>Bacteria</taxon>
        <taxon>Pseudomonadati</taxon>
        <taxon>Bacteroidota</taxon>
        <taxon>Cytophagia</taxon>
        <taxon>Cytophagales</taxon>
        <taxon>Cyclobacteriaceae</taxon>
        <taxon>Algoriphagus</taxon>
    </lineage>
</organism>
<evidence type="ECO:0000313" key="3">
    <source>
        <dbReference type="Proteomes" id="UP000184609"/>
    </source>
</evidence>
<keyword evidence="3" id="KW-1185">Reference proteome</keyword>
<sequence>MKKLLLILGVVLLSAPLMFSCNSDQDEEPLGPLIGEWENRVYVDSLGLWSVETLDFLTDSTYQLRQTFRDSEFGSDLGYRIIYNFDYLLEGEIIDYQLIDGLEVYMYHHPDEGPLYAPLEELREFEIDFSFGDDFAEWSLSENQLELDLSFSCPSYNGDCPILKKYERSN</sequence>
<evidence type="ECO:0000313" key="2">
    <source>
        <dbReference type="EMBL" id="SHO61443.1"/>
    </source>
</evidence>
<accession>A0A1M7Z934</accession>
<feature type="signal peptide" evidence="1">
    <location>
        <begin position="1"/>
        <end position="19"/>
    </location>
</feature>
<dbReference type="Proteomes" id="UP000184609">
    <property type="component" value="Unassembled WGS sequence"/>
</dbReference>
<protein>
    <recommendedName>
        <fullName evidence="4">Lipocalin-like domain-containing protein</fullName>
    </recommendedName>
</protein>
<dbReference type="PROSITE" id="PS51257">
    <property type="entry name" value="PROKAR_LIPOPROTEIN"/>
    <property type="match status" value="1"/>
</dbReference>
<dbReference type="STRING" id="1073327.SAMN04488108_1345"/>
<reference evidence="3" key="1">
    <citation type="submission" date="2016-12" db="EMBL/GenBank/DDBJ databases">
        <authorList>
            <person name="Varghese N."/>
            <person name="Submissions S."/>
        </authorList>
    </citation>
    <scope>NUCLEOTIDE SEQUENCE [LARGE SCALE GENOMIC DNA]</scope>
    <source>
        <strain evidence="3">DSM 25035</strain>
    </source>
</reference>
<name>A0A1M7Z934_9BACT</name>
<dbReference type="OrthoDB" id="795172at2"/>
<dbReference type="AlphaFoldDB" id="A0A1M7Z934"/>
<dbReference type="EMBL" id="FRXN01000002">
    <property type="protein sequence ID" value="SHO61443.1"/>
    <property type="molecule type" value="Genomic_DNA"/>
</dbReference>
<evidence type="ECO:0000256" key="1">
    <source>
        <dbReference type="SAM" id="SignalP"/>
    </source>
</evidence>
<gene>
    <name evidence="2" type="ORF">SAMN04488108_1345</name>
</gene>
<proteinExistence type="predicted"/>
<dbReference type="RefSeq" id="WP_073571018.1">
    <property type="nucleotide sequence ID" value="NZ_FRXN01000002.1"/>
</dbReference>
<evidence type="ECO:0008006" key="4">
    <source>
        <dbReference type="Google" id="ProtNLM"/>
    </source>
</evidence>